<dbReference type="GO" id="GO:0005886">
    <property type="term" value="C:plasma membrane"/>
    <property type="evidence" value="ECO:0007669"/>
    <property type="project" value="UniProtKB-SubCell"/>
</dbReference>
<dbReference type="Proteomes" id="UP000037939">
    <property type="component" value="Unassembled WGS sequence"/>
</dbReference>
<dbReference type="SUPFAM" id="SSF82861">
    <property type="entry name" value="Mechanosensitive channel protein MscS (YggB), transmembrane region"/>
    <property type="match status" value="1"/>
</dbReference>
<dbReference type="SUPFAM" id="SSF82689">
    <property type="entry name" value="Mechanosensitive channel protein MscS (YggB), C-terminal domain"/>
    <property type="match status" value="1"/>
</dbReference>
<dbReference type="Gene3D" id="1.10.287.1260">
    <property type="match status" value="1"/>
</dbReference>
<organism evidence="11 12">
    <name type="scientific">Amantichitinum ursilacus</name>
    <dbReference type="NCBI Taxonomy" id="857265"/>
    <lineage>
        <taxon>Bacteria</taxon>
        <taxon>Pseudomonadati</taxon>
        <taxon>Pseudomonadota</taxon>
        <taxon>Betaproteobacteria</taxon>
        <taxon>Neisseriales</taxon>
        <taxon>Chitinibacteraceae</taxon>
        <taxon>Amantichitinum</taxon>
    </lineage>
</organism>
<dbReference type="Gene3D" id="2.30.30.60">
    <property type="match status" value="1"/>
</dbReference>
<keyword evidence="6 7" id="KW-0472">Membrane</keyword>
<dbReference type="Pfam" id="PF21082">
    <property type="entry name" value="MS_channel_3rd"/>
    <property type="match status" value="1"/>
</dbReference>
<evidence type="ECO:0000313" key="12">
    <source>
        <dbReference type="Proteomes" id="UP000037939"/>
    </source>
</evidence>
<feature type="transmembrane region" description="Helical" evidence="7">
    <location>
        <begin position="151"/>
        <end position="174"/>
    </location>
</feature>
<dbReference type="EMBL" id="LAQT01000034">
    <property type="protein sequence ID" value="KPC49895.1"/>
    <property type="molecule type" value="Genomic_DNA"/>
</dbReference>
<feature type="domain" description="Mechanosensitive ion channel MscS C-terminal" evidence="9">
    <location>
        <begin position="276"/>
        <end position="360"/>
    </location>
</feature>
<feature type="domain" description="Mechanosensitive ion channel MscS" evidence="8">
    <location>
        <begin position="203"/>
        <end position="268"/>
    </location>
</feature>
<dbReference type="Pfam" id="PF21088">
    <property type="entry name" value="MS_channel_1st"/>
    <property type="match status" value="1"/>
</dbReference>
<dbReference type="InterPro" id="IPR023408">
    <property type="entry name" value="MscS_beta-dom_sf"/>
</dbReference>
<evidence type="ECO:0000256" key="7">
    <source>
        <dbReference type="RuleBase" id="RU369025"/>
    </source>
</evidence>
<evidence type="ECO:0000256" key="1">
    <source>
        <dbReference type="ARBA" id="ARBA00004651"/>
    </source>
</evidence>
<keyword evidence="7" id="KW-0813">Transport</keyword>
<gene>
    <name evidence="11" type="primary">ynaI</name>
    <name evidence="11" type="ORF">WG78_19155</name>
</gene>
<dbReference type="GO" id="GO:0008381">
    <property type="term" value="F:mechanosensitive monoatomic ion channel activity"/>
    <property type="evidence" value="ECO:0007669"/>
    <property type="project" value="InterPro"/>
</dbReference>
<dbReference type="PANTHER" id="PTHR30221:SF1">
    <property type="entry name" value="SMALL-CONDUCTANCE MECHANOSENSITIVE CHANNEL"/>
    <property type="match status" value="1"/>
</dbReference>
<comment type="function">
    <text evidence="7">Mechanosensitive channel that participates in the regulation of osmotic pressure changes within the cell, opening in response to stretch forces in the membrane lipid bilayer, without the need for other proteins. Contributes to normal resistance to hypoosmotic shock. Forms an ion channel of 1.0 nanosiemens conductance with a slight preference for anions.</text>
</comment>
<dbReference type="AlphaFoldDB" id="A0A0N0GLG9"/>
<feature type="domain" description="Mechanosensitive ion channel transmembrane helices 2/3" evidence="10">
    <location>
        <begin position="163"/>
        <end position="201"/>
    </location>
</feature>
<comment type="similarity">
    <text evidence="2 7">Belongs to the MscS (TC 1.A.23) family.</text>
</comment>
<dbReference type="InterPro" id="IPR049278">
    <property type="entry name" value="MS_channel_C"/>
</dbReference>
<evidence type="ECO:0000256" key="6">
    <source>
        <dbReference type="ARBA" id="ARBA00023136"/>
    </source>
</evidence>
<feature type="transmembrane region" description="Helical" evidence="7">
    <location>
        <begin position="111"/>
        <end position="130"/>
    </location>
</feature>
<feature type="transmembrane region" description="Helical" evidence="7">
    <location>
        <begin position="77"/>
        <end position="99"/>
    </location>
</feature>
<evidence type="ECO:0000256" key="3">
    <source>
        <dbReference type="ARBA" id="ARBA00022475"/>
    </source>
</evidence>
<feature type="transmembrane region" description="Helical" evidence="7">
    <location>
        <begin position="36"/>
        <end position="56"/>
    </location>
</feature>
<evidence type="ECO:0000259" key="8">
    <source>
        <dbReference type="Pfam" id="PF00924"/>
    </source>
</evidence>
<dbReference type="SUPFAM" id="SSF50182">
    <property type="entry name" value="Sm-like ribonucleoproteins"/>
    <property type="match status" value="1"/>
</dbReference>
<dbReference type="InterPro" id="IPR006685">
    <property type="entry name" value="MscS_channel_2nd"/>
</dbReference>
<evidence type="ECO:0000256" key="5">
    <source>
        <dbReference type="ARBA" id="ARBA00022989"/>
    </source>
</evidence>
<dbReference type="InterPro" id="IPR011066">
    <property type="entry name" value="MscS_channel_C_sf"/>
</dbReference>
<feature type="transmembrane region" description="Helical" evidence="7">
    <location>
        <begin position="180"/>
        <end position="200"/>
    </location>
</feature>
<evidence type="ECO:0000259" key="9">
    <source>
        <dbReference type="Pfam" id="PF21082"/>
    </source>
</evidence>
<dbReference type="InterPro" id="IPR010920">
    <property type="entry name" value="LSM_dom_sf"/>
</dbReference>
<name>A0A0N0GLG9_9NEIS</name>
<dbReference type="InterPro" id="IPR045275">
    <property type="entry name" value="MscS_archaea/bacteria_type"/>
</dbReference>
<accession>A0A0N0GLG9</accession>
<reference evidence="11 12" key="1">
    <citation type="submission" date="2015-07" db="EMBL/GenBank/DDBJ databases">
        <title>Draft genome sequence of the Amantichitinum ursilacus IGB-41, a new chitin-degrading bacterium.</title>
        <authorList>
            <person name="Kirstahler P."/>
            <person name="Guenther M."/>
            <person name="Grumaz C."/>
            <person name="Rupp S."/>
            <person name="Zibek S."/>
            <person name="Sohn K."/>
        </authorList>
    </citation>
    <scope>NUCLEOTIDE SEQUENCE [LARGE SCALE GENOMIC DNA]</scope>
    <source>
        <strain evidence="11 12">IGB-41</strain>
    </source>
</reference>
<comment type="subcellular location">
    <subcellularLocation>
        <location evidence="7">Cell inner membrane</location>
        <topology evidence="7">Multi-pass membrane protein</topology>
    </subcellularLocation>
    <subcellularLocation>
        <location evidence="1">Cell membrane</location>
        <topology evidence="1">Multi-pass membrane protein</topology>
    </subcellularLocation>
</comment>
<comment type="subunit">
    <text evidence="7">Homoheptamer.</text>
</comment>
<dbReference type="STRING" id="857265.WG78_19155"/>
<keyword evidence="7" id="KW-0407">Ion channel</keyword>
<sequence>MAGAVAAKATQAASSVWSLAGRGPLFSRRILTENEVGDFLFAGFIVVVALVLFWLVRKVLVRWIAPRLRKRQKLGATAIAESFRATSIFVLFPVALYLGGNNLELPARLETLLAVLAMAGITLQVALWANRMLTVWFSLEAAHRPGADAETATALAVIGFICRAFLWAFIVLLVMDQLGFNISALVAGLGIGGVAVALALQHILGDIFASLAIVLDKPFVVGDFIIVEDMLGNIERVGIKTTRIRSLAGEQIVLSNDFLLKSKIRNYQKMQERRVLFTFTVTYRTPKDKLARIDQIVRDAILAQDQVRMDRAHLLGFANHGYLFEVVFFVLSGDYNLYMDIQQKVNLAMVEAFDAEGIGFAIPVQAVYHEGGVPMYAAGAAGSEVGRQ</sequence>
<dbReference type="RefSeq" id="WP_053939418.1">
    <property type="nucleotide sequence ID" value="NZ_LAQT01000034.1"/>
</dbReference>
<comment type="caution">
    <text evidence="11">The sequence shown here is derived from an EMBL/GenBank/DDBJ whole genome shotgun (WGS) entry which is preliminary data.</text>
</comment>
<keyword evidence="12" id="KW-1185">Reference proteome</keyword>
<evidence type="ECO:0000256" key="2">
    <source>
        <dbReference type="ARBA" id="ARBA00008017"/>
    </source>
</evidence>
<keyword evidence="7" id="KW-0997">Cell inner membrane</keyword>
<dbReference type="InterPro" id="IPR011014">
    <property type="entry name" value="MscS_channel_TM-2"/>
</dbReference>
<protein>
    <recommendedName>
        <fullName evidence="7">Small-conductance mechanosensitive channel</fullName>
    </recommendedName>
</protein>
<dbReference type="Pfam" id="PF00924">
    <property type="entry name" value="MS_channel_2nd"/>
    <property type="match status" value="1"/>
</dbReference>
<evidence type="ECO:0000313" key="11">
    <source>
        <dbReference type="EMBL" id="KPC49895.1"/>
    </source>
</evidence>
<comment type="caution">
    <text evidence="7">Lacks conserved residue(s) required for the propagation of feature annotation.</text>
</comment>
<keyword evidence="4 7" id="KW-0812">Transmembrane</keyword>
<dbReference type="Gene3D" id="3.30.70.100">
    <property type="match status" value="1"/>
</dbReference>
<dbReference type="InterPro" id="IPR049142">
    <property type="entry name" value="MS_channel_1st"/>
</dbReference>
<keyword evidence="5 7" id="KW-1133">Transmembrane helix</keyword>
<keyword evidence="7" id="KW-0406">Ion transport</keyword>
<dbReference type="OrthoDB" id="9775207at2"/>
<evidence type="ECO:0000256" key="4">
    <source>
        <dbReference type="ARBA" id="ARBA00022692"/>
    </source>
</evidence>
<proteinExistence type="inferred from homology"/>
<evidence type="ECO:0000259" key="10">
    <source>
        <dbReference type="Pfam" id="PF21088"/>
    </source>
</evidence>
<keyword evidence="3" id="KW-1003">Cell membrane</keyword>
<dbReference type="PANTHER" id="PTHR30221">
    <property type="entry name" value="SMALL-CONDUCTANCE MECHANOSENSITIVE CHANNEL"/>
    <property type="match status" value="1"/>
</dbReference>